<comment type="function">
    <text evidence="1">Acts as a defensive agent. Recognizes blood group fucosylated oligosaccharides including A, B, H and Lewis B-type antigens. Does not recognize Lewis A antigen and has low affinity for monovalent haptens.</text>
</comment>
<evidence type="ECO:0000256" key="7">
    <source>
        <dbReference type="ARBA" id="ARBA00022734"/>
    </source>
</evidence>
<comment type="subcellular location">
    <subcellularLocation>
        <location evidence="2">Secreted</location>
    </subcellularLocation>
</comment>
<keyword evidence="8" id="KW-0106">Calcium</keyword>
<keyword evidence="12" id="KW-1185">Reference proteome</keyword>
<dbReference type="Proteomes" id="UP001066276">
    <property type="component" value="Chromosome 5"/>
</dbReference>
<evidence type="ECO:0000256" key="1">
    <source>
        <dbReference type="ARBA" id="ARBA00002219"/>
    </source>
</evidence>
<dbReference type="InterPro" id="IPR006585">
    <property type="entry name" value="FTP1"/>
</dbReference>
<accession>A0AAV7S462</accession>
<evidence type="ECO:0000256" key="4">
    <source>
        <dbReference type="ARBA" id="ARBA00011233"/>
    </source>
</evidence>
<keyword evidence="6" id="KW-0479">Metal-binding</keyword>
<protein>
    <recommendedName>
        <fullName evidence="10">Fucolectin tachylectin-4 pentraxin-1 domain-containing protein</fullName>
    </recommendedName>
</protein>
<evidence type="ECO:0000256" key="3">
    <source>
        <dbReference type="ARBA" id="ARBA00010147"/>
    </source>
</evidence>
<dbReference type="Pfam" id="PF22633">
    <property type="entry name" value="F5_F8_type_C_2"/>
    <property type="match status" value="1"/>
</dbReference>
<dbReference type="GO" id="GO:0001868">
    <property type="term" value="P:regulation of complement activation, lectin pathway"/>
    <property type="evidence" value="ECO:0007669"/>
    <property type="project" value="UniProtKB-ARBA"/>
</dbReference>
<dbReference type="InterPro" id="IPR051941">
    <property type="entry name" value="BG_Antigen-Binding_Lectin"/>
</dbReference>
<gene>
    <name evidence="11" type="ORF">NDU88_011569</name>
</gene>
<evidence type="ECO:0000256" key="6">
    <source>
        <dbReference type="ARBA" id="ARBA00022723"/>
    </source>
</evidence>
<evidence type="ECO:0000313" key="11">
    <source>
        <dbReference type="EMBL" id="KAJ1158897.1"/>
    </source>
</evidence>
<dbReference type="AlphaFoldDB" id="A0AAV7S462"/>
<keyword evidence="7" id="KW-0430">Lectin</keyword>
<dbReference type="GO" id="GO:0010185">
    <property type="term" value="P:regulation of cellular defense response"/>
    <property type="evidence" value="ECO:0007669"/>
    <property type="project" value="UniProtKB-ARBA"/>
</dbReference>
<dbReference type="Gene3D" id="2.60.120.260">
    <property type="entry name" value="Galactose-binding domain-like"/>
    <property type="match status" value="1"/>
</dbReference>
<feature type="domain" description="Fucolectin tachylectin-4 pentraxin-1" evidence="10">
    <location>
        <begin position="183"/>
        <end position="332"/>
    </location>
</feature>
<dbReference type="PANTHER" id="PTHR45713">
    <property type="entry name" value="FTP DOMAIN-CONTAINING PROTEIN"/>
    <property type="match status" value="1"/>
</dbReference>
<sequence>MGASPLRSGALEASLQALPTGTAGPQQLSQLGLFYWLTLPPLTVHYRHRPHLEFRAGPPHFAGPGGAVPLPDFPRIARPSTIQRVVMECTTPLEGTTFAARYVTKLSEPWQFHQCSPVDHIPYAPRIPPTCKPKTHWSSDSARRSTMRTSNAISIHLLILFLDTVSSMALTKKQGNDRPSFTVENVALRGRASQSSVFLGWIVPAGAINAIDGNLDSDYYHGSCSITNYQMSPWWRVDLLKRYIILRVAITNTVMYPERMNGAEILIGNSLEHDGNTNPRCTTISTILPGTTKTFACNGMIGRYVNLIVRGRWEYLTPCEVEIYAYSEEQAELAH</sequence>
<dbReference type="GO" id="GO:0046872">
    <property type="term" value="F:metal ion binding"/>
    <property type="evidence" value="ECO:0007669"/>
    <property type="project" value="UniProtKB-KW"/>
</dbReference>
<dbReference type="GO" id="GO:0042806">
    <property type="term" value="F:fucose binding"/>
    <property type="evidence" value="ECO:0007669"/>
    <property type="project" value="UniProtKB-ARBA"/>
</dbReference>
<organism evidence="11 12">
    <name type="scientific">Pleurodeles waltl</name>
    <name type="common">Iberian ribbed newt</name>
    <dbReference type="NCBI Taxonomy" id="8319"/>
    <lineage>
        <taxon>Eukaryota</taxon>
        <taxon>Metazoa</taxon>
        <taxon>Chordata</taxon>
        <taxon>Craniata</taxon>
        <taxon>Vertebrata</taxon>
        <taxon>Euteleostomi</taxon>
        <taxon>Amphibia</taxon>
        <taxon>Batrachia</taxon>
        <taxon>Caudata</taxon>
        <taxon>Salamandroidea</taxon>
        <taxon>Salamandridae</taxon>
        <taxon>Pleurodelinae</taxon>
        <taxon>Pleurodeles</taxon>
    </lineage>
</organism>
<evidence type="ECO:0000313" key="12">
    <source>
        <dbReference type="Proteomes" id="UP001066276"/>
    </source>
</evidence>
<name>A0AAV7S462_PLEWA</name>
<reference evidence="11" key="1">
    <citation type="journal article" date="2022" name="bioRxiv">
        <title>Sequencing and chromosome-scale assembly of the giantPleurodeles waltlgenome.</title>
        <authorList>
            <person name="Brown T."/>
            <person name="Elewa A."/>
            <person name="Iarovenko S."/>
            <person name="Subramanian E."/>
            <person name="Araus A.J."/>
            <person name="Petzold A."/>
            <person name="Susuki M."/>
            <person name="Suzuki K.-i.T."/>
            <person name="Hayashi T."/>
            <person name="Toyoda A."/>
            <person name="Oliveira C."/>
            <person name="Osipova E."/>
            <person name="Leigh N.D."/>
            <person name="Simon A."/>
            <person name="Yun M.H."/>
        </authorList>
    </citation>
    <scope>NUCLEOTIDE SEQUENCE</scope>
    <source>
        <strain evidence="11">20211129_DDA</strain>
        <tissue evidence="11">Liver</tissue>
    </source>
</reference>
<evidence type="ECO:0000256" key="8">
    <source>
        <dbReference type="ARBA" id="ARBA00022837"/>
    </source>
</evidence>
<comment type="caution">
    <text evidence="11">The sequence shown here is derived from an EMBL/GenBank/DDBJ whole genome shotgun (WGS) entry which is preliminary data.</text>
</comment>
<evidence type="ECO:0000256" key="2">
    <source>
        <dbReference type="ARBA" id="ARBA00004613"/>
    </source>
</evidence>
<dbReference type="InterPro" id="IPR008979">
    <property type="entry name" value="Galactose-bd-like_sf"/>
</dbReference>
<evidence type="ECO:0000256" key="9">
    <source>
        <dbReference type="ARBA" id="ARBA00023157"/>
    </source>
</evidence>
<dbReference type="SUPFAM" id="SSF49785">
    <property type="entry name" value="Galactose-binding domain-like"/>
    <property type="match status" value="1"/>
</dbReference>
<keyword evidence="5" id="KW-0964">Secreted</keyword>
<dbReference type="EMBL" id="JANPWB010000009">
    <property type="protein sequence ID" value="KAJ1158897.1"/>
    <property type="molecule type" value="Genomic_DNA"/>
</dbReference>
<evidence type="ECO:0000256" key="5">
    <source>
        <dbReference type="ARBA" id="ARBA00022525"/>
    </source>
</evidence>
<proteinExistence type="inferred from homology"/>
<dbReference type="PANTHER" id="PTHR45713:SF8">
    <property type="entry name" value="SI:CH211-215K15.4"/>
    <property type="match status" value="1"/>
</dbReference>
<comment type="similarity">
    <text evidence="3">Belongs to the fucolectin family.</text>
</comment>
<dbReference type="GO" id="GO:0005576">
    <property type="term" value="C:extracellular region"/>
    <property type="evidence" value="ECO:0007669"/>
    <property type="project" value="UniProtKB-SubCell"/>
</dbReference>
<dbReference type="SMART" id="SM00607">
    <property type="entry name" value="FTP"/>
    <property type="match status" value="1"/>
</dbReference>
<comment type="subunit">
    <text evidence="4">Homotrimer.</text>
</comment>
<keyword evidence="9" id="KW-1015">Disulfide bond</keyword>
<evidence type="ECO:0000259" key="10">
    <source>
        <dbReference type="SMART" id="SM00607"/>
    </source>
</evidence>